<comment type="subcellular location">
    <subcellularLocation>
        <location evidence="1">Cell envelope</location>
    </subcellularLocation>
</comment>
<protein>
    <recommendedName>
        <fullName evidence="6">LPXTG-motif cell wall anchor domain protein</fullName>
    </recommendedName>
</protein>
<reference evidence="4 5" key="1">
    <citation type="submission" date="2020-04" db="EMBL/GenBank/DDBJ databases">
        <title>Antimicrobial susceptibility and clonality of vaginal-derived multi-drug resistant Mobiluncus isolates in China.</title>
        <authorList>
            <person name="Zhang X."/>
        </authorList>
    </citation>
    <scope>NUCLEOTIDE SEQUENCE [LARGE SCALE GENOMIC DNA]</scope>
    <source>
        <strain evidence="4 5">19</strain>
    </source>
</reference>
<feature type="compositionally biased region" description="Pro residues" evidence="2">
    <location>
        <begin position="1379"/>
        <end position="1398"/>
    </location>
</feature>
<feature type="region of interest" description="Disordered" evidence="2">
    <location>
        <begin position="1329"/>
        <end position="1449"/>
    </location>
</feature>
<feature type="compositionally biased region" description="Pro residues" evidence="2">
    <location>
        <begin position="1334"/>
        <end position="1370"/>
    </location>
</feature>
<comment type="caution">
    <text evidence="4">The sequence shown here is derived from an EMBL/GenBank/DDBJ whole genome shotgun (WGS) entry which is preliminary data.</text>
</comment>
<dbReference type="InterPro" id="IPR042229">
    <property type="entry name" value="Listeria/Bacterioides_rpt_sf"/>
</dbReference>
<dbReference type="Proteomes" id="UP000553981">
    <property type="component" value="Unassembled WGS sequence"/>
</dbReference>
<dbReference type="RefSeq" id="WP_169770733.1">
    <property type="nucleotide sequence ID" value="NZ_JABCUI010000003.1"/>
</dbReference>
<dbReference type="GO" id="GO:0030313">
    <property type="term" value="C:cell envelope"/>
    <property type="evidence" value="ECO:0007669"/>
    <property type="project" value="UniProtKB-SubCell"/>
</dbReference>
<name>A0A7Y0YCG3_9ACTO</name>
<gene>
    <name evidence="4" type="ORF">HHJ67_07040</name>
</gene>
<keyword evidence="3" id="KW-0812">Transmembrane</keyword>
<evidence type="ECO:0000256" key="2">
    <source>
        <dbReference type="SAM" id="MobiDB-lite"/>
    </source>
</evidence>
<evidence type="ECO:0000313" key="5">
    <source>
        <dbReference type="Proteomes" id="UP000553981"/>
    </source>
</evidence>
<evidence type="ECO:0008006" key="6">
    <source>
        <dbReference type="Google" id="ProtNLM"/>
    </source>
</evidence>
<sequence length="1486" mass="166578">MNVHFKQAVAGIIALGLVLPGAMILSSPGEASAAEHSTYADSLSAEPVKLSGSETAADVIKNPAQPDIYTLRSDYEITKDGHNIINYQPYVATVGAAATSEEQNKVDKTIKLPQFAGYNKPTDNANDPINNYHIDYQRVVDAAQAGSTTGDTEYGKVHQAKKEYIYKGLPGTITIKHVFQELRKINEYSRKPGTNTDIITTQTGQVGDKPLIKPLPAAEIAGFVPENKEMRVLITQRGRNVEMRYNRAYYAVTFDTQDGTAVPTRTLYYGQEIPAIKSTDIPTRIGAKLIGWKPSVDLHGTLNGTETTFRSNEIIKDSAGTPLKDLNAKLIMPAHHIKFTAVWEEDPTADYAIQFWTEKADHADNAPLLQKYEFVGTHVYRNKATGYRPNLEEEPIKGVEFPDLDKKRLVKIWNGDKFLSGRFLYFNKFYKYNKTLTDSENADPDTPSEVKPVSATGKTVYNIYFDRQVYEVYFTKSNVSSMDSFFPTIWRYNKQSGEPEQVGGPGHPYHFKARFNQRMLDWPNDALQTKGFDEGKQSFGWGPNFLEPNWIYRDTPPYRLSADDFLDMEEYTKYSGYTSEIDAGDGTTIPVNLAANPQTFTTLSFGIVQAGDNGNPSIPHHMDFWMDGFDIDPNWQPGMDPKDKYKKIIDYDLYRSKADTNSSSYSHKAPVVQGFTPYDINPGTGIASEDSRPLSEDDFDELNEARGEITPYPKEEITDIFGNTDNKGKMHFIKAFFSNADEFGDPLEGDEFKKNGYIRFYYKRNQYKLRFNNDPATIKADSEYDASNQKDIFYQKPLQDLNLDNVDTLLDMGLTDLLERDSHGNYQVKRPAGLAPNMVFKGWALDPAGRKMVSDSKETMPAHNLVLYAKWEEPDYKWKVTFDPAGGTLPPVDAAQLATEQKTIREMTGAHMSNVTYPQKTAASGATSDDKQVFTVLHRQKLVEPTKPTRDDYSFLGWEVLHYKKDAHGRYTDEIDNSYRQRYIVPELYSFGNEVVDSLYLRAIWVKNDFEKVKVYHHFLDSQYRTDPSVPDNPKIIVLEQERAGQYTMALATQQNEKWLLAQHDELLKTKDQQLKALYTEYNDRLGFENTGFQTFRVQPKQIIENGHPVPNPEYKNNEFHFFYVPFRTRNYKVNYVDERAQAELRTATTEAQKQAIINKYRLIDQEQVSSQARHYDARNYKPIKGWKLTSAPQQQLFYDVEESTNKFLGINGTGSDEITFFYRDVRIIEVPQGGVTPPGYVRVTFKASEGGSFGSDAAGHPITELHYDVLKGTKSSQLPVPQELGGGTRNADKYYITPDAGRNFVNWDKDPLSPVITLDDSSHVFTAQFSAPAPTPGPTTPPAPTPNPTTPTTPPTPGPTTPAPSPATPTPGGTPSTPVSPAPSTPSTPATPKPSQPSEPSQPETPAPPRSPENFGKPATPALPGKSLTPSLPPSAPISPDQQHKSNPAKLAATGANSLLYLYAAILFTVTGGLMVRINRRRVRD</sequence>
<dbReference type="EMBL" id="JABCUI010000003">
    <property type="protein sequence ID" value="NMW87508.1"/>
    <property type="molecule type" value="Genomic_DNA"/>
</dbReference>
<dbReference type="InterPro" id="IPR013378">
    <property type="entry name" value="InlB-like_B-rpt"/>
</dbReference>
<dbReference type="Gene3D" id="2.60.40.4270">
    <property type="entry name" value="Listeria-Bacteroides repeat domain"/>
    <property type="match status" value="2"/>
</dbReference>
<accession>A0A7Y0YCG3</accession>
<dbReference type="PRINTS" id="PR01217">
    <property type="entry name" value="PRICHEXTENSN"/>
</dbReference>
<organism evidence="4 5">
    <name type="scientific">Mobiluncus curtisii</name>
    <dbReference type="NCBI Taxonomy" id="2051"/>
    <lineage>
        <taxon>Bacteria</taxon>
        <taxon>Bacillati</taxon>
        <taxon>Actinomycetota</taxon>
        <taxon>Actinomycetes</taxon>
        <taxon>Actinomycetales</taxon>
        <taxon>Actinomycetaceae</taxon>
        <taxon>Mobiluncus</taxon>
    </lineage>
</organism>
<keyword evidence="3" id="KW-1133">Transmembrane helix</keyword>
<evidence type="ECO:0000256" key="3">
    <source>
        <dbReference type="SAM" id="Phobius"/>
    </source>
</evidence>
<evidence type="ECO:0000256" key="1">
    <source>
        <dbReference type="ARBA" id="ARBA00004196"/>
    </source>
</evidence>
<proteinExistence type="predicted"/>
<feature type="transmembrane region" description="Helical" evidence="3">
    <location>
        <begin position="1461"/>
        <end position="1479"/>
    </location>
</feature>
<evidence type="ECO:0000313" key="4">
    <source>
        <dbReference type="EMBL" id="NMW87508.1"/>
    </source>
</evidence>
<dbReference type="Pfam" id="PF09479">
    <property type="entry name" value="Flg_new"/>
    <property type="match status" value="3"/>
</dbReference>
<keyword evidence="3" id="KW-0472">Membrane</keyword>